<reference evidence="9" key="1">
    <citation type="submission" date="2019-11" db="EMBL/GenBank/DDBJ databases">
        <authorList>
            <person name="Feng L."/>
        </authorList>
    </citation>
    <scope>NUCLEOTIDE SEQUENCE</scope>
    <source>
        <strain evidence="9">AundefinedLFYP135</strain>
    </source>
</reference>
<keyword evidence="5 7" id="KW-1133">Transmembrane helix</keyword>
<evidence type="ECO:0000256" key="1">
    <source>
        <dbReference type="ARBA" id="ARBA00004651"/>
    </source>
</evidence>
<dbReference type="GO" id="GO:0005886">
    <property type="term" value="C:plasma membrane"/>
    <property type="evidence" value="ECO:0007669"/>
    <property type="project" value="UniProtKB-SubCell"/>
</dbReference>
<protein>
    <submittedName>
        <fullName evidence="9">Sulfatase</fullName>
    </submittedName>
</protein>
<feature type="transmembrane region" description="Helical" evidence="7">
    <location>
        <begin position="161"/>
        <end position="179"/>
    </location>
</feature>
<dbReference type="Pfam" id="PF00884">
    <property type="entry name" value="Sulfatase"/>
    <property type="match status" value="1"/>
</dbReference>
<accession>A0A6N2U8A8</accession>
<proteinExistence type="predicted"/>
<dbReference type="PANTHER" id="PTHR47371">
    <property type="entry name" value="LIPOTEICHOIC ACID SYNTHASE"/>
    <property type="match status" value="1"/>
</dbReference>
<sequence length="624" mass="69986">MKLSLPQKQNVHEKNALLFFGFPLLLNIALYCNVIFSSGQVDWSFSPRVLVQFALSTGLLTILYALVTTLFPKPWITASAVGGVFYVVSLADCFKKNSLGVRISMDDLKMVFNIADLWSPRGGQGAGMAIQPVFWLTFAALTGYVALLWKEKVHLPIGEGTRRAVCAAMATVFCLPFLVPQLAYAVFQPQISGYGEAATHQENSSPLGVVDCLIGSLYYDTTPPQSDLDYNYNTVKAILDGYEPTGSVPASRELPDVIVVMSESYFDLNRVPGLTLNEDIYKNLKRMQQKGTGGSIVVPAYGGGTSATEFEVLSGTSNRAQNNTKAPYNYVGDGKNLWTFQDYFSSLGYHTNFVHPYKSYFYNREKAFTAMGFDRLMFEGDLTITPEPYPRDIHMSDYNLFRQVRELLEENTTTPEFIYTTSVQNHSPYVMLSDSDRKIVTSDQLSDEELENINAYANGIADTDKALGELLDYIDQREKPTALLFFGDHQPLLDGCKRLATKEGEDVYSNLDNLTTEFAMYTNFADTLPSQKCDADGERISAFYLMTVFTRYLDLPQTAYMNFLTDCRESLPVLSARLEVTKGDAATAQEMRDKLVILSYDRLMGRRYSSTERDGEDRASRLYF</sequence>
<comment type="subcellular location">
    <subcellularLocation>
        <location evidence="1">Cell membrane</location>
        <topology evidence="1">Multi-pass membrane protein</topology>
    </subcellularLocation>
</comment>
<evidence type="ECO:0000259" key="8">
    <source>
        <dbReference type="Pfam" id="PF00884"/>
    </source>
</evidence>
<feature type="transmembrane region" description="Helical" evidence="7">
    <location>
        <begin position="129"/>
        <end position="149"/>
    </location>
</feature>
<evidence type="ECO:0000313" key="9">
    <source>
        <dbReference type="EMBL" id="VYT13082.1"/>
    </source>
</evidence>
<dbReference type="SUPFAM" id="SSF53649">
    <property type="entry name" value="Alkaline phosphatase-like"/>
    <property type="match status" value="1"/>
</dbReference>
<organism evidence="9">
    <name type="scientific">uncultured Anaerotruncus sp</name>
    <dbReference type="NCBI Taxonomy" id="905011"/>
    <lineage>
        <taxon>Bacteria</taxon>
        <taxon>Bacillati</taxon>
        <taxon>Bacillota</taxon>
        <taxon>Clostridia</taxon>
        <taxon>Eubacteriales</taxon>
        <taxon>Oscillospiraceae</taxon>
        <taxon>Anaerotruncus</taxon>
        <taxon>environmental samples</taxon>
    </lineage>
</organism>
<comment type="pathway">
    <text evidence="2">Cell wall biogenesis; lipoteichoic acid biosynthesis.</text>
</comment>
<evidence type="ECO:0000256" key="5">
    <source>
        <dbReference type="ARBA" id="ARBA00022989"/>
    </source>
</evidence>
<dbReference type="InterPro" id="IPR050448">
    <property type="entry name" value="OpgB/LTA_synthase_biosynth"/>
</dbReference>
<gene>
    <name evidence="9" type="ORF">AULFYP135_01764</name>
</gene>
<dbReference type="InterPro" id="IPR000917">
    <property type="entry name" value="Sulfatase_N"/>
</dbReference>
<dbReference type="PANTHER" id="PTHR47371:SF3">
    <property type="entry name" value="PHOSPHOGLYCEROL TRANSFERASE I"/>
    <property type="match status" value="1"/>
</dbReference>
<evidence type="ECO:0000256" key="6">
    <source>
        <dbReference type="ARBA" id="ARBA00023136"/>
    </source>
</evidence>
<keyword evidence="4 7" id="KW-0812">Transmembrane</keyword>
<evidence type="ECO:0000256" key="2">
    <source>
        <dbReference type="ARBA" id="ARBA00004936"/>
    </source>
</evidence>
<feature type="transmembrane region" description="Helical" evidence="7">
    <location>
        <begin position="16"/>
        <end position="37"/>
    </location>
</feature>
<evidence type="ECO:0000256" key="4">
    <source>
        <dbReference type="ARBA" id="ARBA00022692"/>
    </source>
</evidence>
<evidence type="ECO:0000256" key="7">
    <source>
        <dbReference type="SAM" id="Phobius"/>
    </source>
</evidence>
<keyword evidence="3" id="KW-1003">Cell membrane</keyword>
<dbReference type="Gene3D" id="3.40.720.10">
    <property type="entry name" value="Alkaline Phosphatase, subunit A"/>
    <property type="match status" value="1"/>
</dbReference>
<dbReference type="EMBL" id="CACRSL010000003">
    <property type="protein sequence ID" value="VYT13082.1"/>
    <property type="molecule type" value="Genomic_DNA"/>
</dbReference>
<feature type="transmembrane region" description="Helical" evidence="7">
    <location>
        <begin position="49"/>
        <end position="67"/>
    </location>
</feature>
<dbReference type="InterPro" id="IPR017850">
    <property type="entry name" value="Alkaline_phosphatase_core_sf"/>
</dbReference>
<name>A0A6N2U8A8_9FIRM</name>
<feature type="domain" description="Sulfatase N-terminal" evidence="8">
    <location>
        <begin position="255"/>
        <end position="497"/>
    </location>
</feature>
<dbReference type="AlphaFoldDB" id="A0A6N2U8A8"/>
<keyword evidence="6 7" id="KW-0472">Membrane</keyword>
<dbReference type="CDD" id="cd16015">
    <property type="entry name" value="LTA_synthase"/>
    <property type="match status" value="1"/>
</dbReference>
<evidence type="ECO:0000256" key="3">
    <source>
        <dbReference type="ARBA" id="ARBA00022475"/>
    </source>
</evidence>